<dbReference type="InterPro" id="IPR013762">
    <property type="entry name" value="Integrase-like_cat_sf"/>
</dbReference>
<gene>
    <name evidence="6" type="ORF">HNQ97_003671</name>
</gene>
<accession>A0ABR6C9H9</accession>
<keyword evidence="7" id="KW-1185">Reference proteome</keyword>
<dbReference type="SUPFAM" id="SSF56349">
    <property type="entry name" value="DNA breaking-rejoining enzymes"/>
    <property type="match status" value="1"/>
</dbReference>
<dbReference type="InterPro" id="IPR011010">
    <property type="entry name" value="DNA_brk_join_enz"/>
</dbReference>
<evidence type="ECO:0000313" key="6">
    <source>
        <dbReference type="EMBL" id="MBA9021665.1"/>
    </source>
</evidence>
<evidence type="ECO:0000256" key="2">
    <source>
        <dbReference type="ARBA" id="ARBA00022908"/>
    </source>
</evidence>
<dbReference type="RefSeq" id="WP_182574826.1">
    <property type="nucleotide sequence ID" value="NZ_JACJHY010000017.1"/>
</dbReference>
<reference evidence="6 7" key="1">
    <citation type="submission" date="2020-08" db="EMBL/GenBank/DDBJ databases">
        <title>Genomic Encyclopedia of Type Strains, Phase IV (KMG-IV): sequencing the most valuable type-strain genomes for metagenomic binning, comparative biology and taxonomic classification.</title>
        <authorList>
            <person name="Goeker M."/>
        </authorList>
    </citation>
    <scope>NUCLEOTIDE SEQUENCE [LARGE SCALE GENOMIC DNA]</scope>
    <source>
        <strain evidence="6 7">DSM 17455</strain>
    </source>
</reference>
<dbReference type="InterPro" id="IPR002104">
    <property type="entry name" value="Integrase_catalytic"/>
</dbReference>
<dbReference type="PANTHER" id="PTHR30349:SF41">
    <property type="entry name" value="INTEGRASE_RECOMBINASE PROTEIN MJ0367-RELATED"/>
    <property type="match status" value="1"/>
</dbReference>
<name>A0ABR6C9H9_9HYPH</name>
<keyword evidence="2" id="KW-0229">DNA integration</keyword>
<dbReference type="InterPro" id="IPR050090">
    <property type="entry name" value="Tyrosine_recombinase_XerCD"/>
</dbReference>
<evidence type="ECO:0000256" key="3">
    <source>
        <dbReference type="ARBA" id="ARBA00023125"/>
    </source>
</evidence>
<evidence type="ECO:0000259" key="5">
    <source>
        <dbReference type="PROSITE" id="PS51898"/>
    </source>
</evidence>
<sequence length="523" mass="58327">MAGNVRNLLNREGRYFARLVIPKELRPFMNGKTELRTALGPDRREALKKLPGAVAILQHEIALGERRAVAAGEKTVTLGRYPLAVDQIALRNYHDRLAQDDQMRNAGRHWASLSIDDGFVDQLRRGIAGQLSNADLAELVEHRIDRFRQIGNTTAEPGTAEWRTLARAVCISEYEALERVAERDDGDFTGRPSNPLIVNAAPVEDELPPVSLKRLLADYIAAKKIVGKAKGTEKRWKPVFDDLVRFTRHDDARRLTKQNLMQWRDERLKTLSPKTVSDVYLASVRAVLRWAKENDRIDSNVAAEVRQDAPKRALSREKGFTLSEAQAILKAACVYVPKASDNPANSELPQTSAAKRWTPILCAHTGARVTEMTQLRKQDIRQEGDAYVLRITPDAGTVKAGGYRDVPLHQQLIDMGFLDFVDASPGGALFYPERKGRDPVKAAQTVAGRVSKWLQGDHLIPDGIQPNHAWRHRFKTVSNELGISERVSDAIQGHAGRTAGDGYGDVTVKARKAAIDRMPKYEI</sequence>
<dbReference type="InterPro" id="IPR010998">
    <property type="entry name" value="Integrase_recombinase_N"/>
</dbReference>
<dbReference type="PROSITE" id="PS51898">
    <property type="entry name" value="TYR_RECOMBINASE"/>
    <property type="match status" value="1"/>
</dbReference>
<evidence type="ECO:0000256" key="1">
    <source>
        <dbReference type="ARBA" id="ARBA00008857"/>
    </source>
</evidence>
<feature type="domain" description="Tyr recombinase" evidence="5">
    <location>
        <begin position="315"/>
        <end position="516"/>
    </location>
</feature>
<proteinExistence type="inferred from homology"/>
<evidence type="ECO:0000256" key="4">
    <source>
        <dbReference type="ARBA" id="ARBA00023172"/>
    </source>
</evidence>
<comment type="similarity">
    <text evidence="1">Belongs to the 'phage' integrase family.</text>
</comment>
<dbReference type="Gene3D" id="1.10.150.130">
    <property type="match status" value="1"/>
</dbReference>
<dbReference type="EMBL" id="JACJHZ010000017">
    <property type="protein sequence ID" value="MBA9021665.1"/>
    <property type="molecule type" value="Genomic_DNA"/>
</dbReference>
<organism evidence="6 7">
    <name type="scientific">Aminobacter ciceronei</name>
    <dbReference type="NCBI Taxonomy" id="150723"/>
    <lineage>
        <taxon>Bacteria</taxon>
        <taxon>Pseudomonadati</taxon>
        <taxon>Pseudomonadota</taxon>
        <taxon>Alphaproteobacteria</taxon>
        <taxon>Hyphomicrobiales</taxon>
        <taxon>Phyllobacteriaceae</taxon>
        <taxon>Aminobacter</taxon>
    </lineage>
</organism>
<comment type="caution">
    <text evidence="6">The sequence shown here is derived from an EMBL/GenBank/DDBJ whole genome shotgun (WGS) entry which is preliminary data.</text>
</comment>
<dbReference type="Proteomes" id="UP000587524">
    <property type="component" value="Unassembled WGS sequence"/>
</dbReference>
<protein>
    <submittedName>
        <fullName evidence="6">Integrase</fullName>
    </submittedName>
</protein>
<keyword evidence="4" id="KW-0233">DNA recombination</keyword>
<evidence type="ECO:0000313" key="7">
    <source>
        <dbReference type="Proteomes" id="UP000587524"/>
    </source>
</evidence>
<keyword evidence="3" id="KW-0238">DNA-binding</keyword>
<dbReference type="PANTHER" id="PTHR30349">
    <property type="entry name" value="PHAGE INTEGRASE-RELATED"/>
    <property type="match status" value="1"/>
</dbReference>
<dbReference type="Gene3D" id="1.10.443.10">
    <property type="entry name" value="Intergrase catalytic core"/>
    <property type="match status" value="1"/>
</dbReference>